<dbReference type="EMBL" id="HBGZ01020327">
    <property type="protein sequence ID" value="CAD9613289.1"/>
    <property type="molecule type" value="Transcribed_RNA"/>
</dbReference>
<protein>
    <submittedName>
        <fullName evidence="1">Uncharacterized protein</fullName>
    </submittedName>
</protein>
<proteinExistence type="predicted"/>
<sequence length="361" mass="40203">MIAKLLIYGVLLTALAILISSTARIGLAVFSVPNGDNFALINGVVSDDIPNEQQLHEEPPILPINQRKVAVKNGEKGPHGVSDVLPRLFELPRRTIDPTNLPYKCGVILIQHHIPGEEGAAIDDWIRGLIDSNDDIGATYISSADAGSKEAFVAEINEQIDMKGEFYWTVLGSGAHGLALATDGDVLRRLRENMEERGCQLVAMSIFSEPLDYNMKQTRQMFAECKNCTVTEFTEKLESGSDVLWRGQLDYFLYNTGEIEALDNKVKVKVAITKLRENYDLVLLDGKDDFSKEILRVTGWKSPDGEEIGAAEVNDMEIGGLRYSKQMVKQYTKFDAKNGDADFCDALNHIYYNDLAFLFNQ</sequence>
<dbReference type="AlphaFoldDB" id="A0A7S2PRT6"/>
<organism evidence="1">
    <name type="scientific">Skeletonema marinoi</name>
    <dbReference type="NCBI Taxonomy" id="267567"/>
    <lineage>
        <taxon>Eukaryota</taxon>
        <taxon>Sar</taxon>
        <taxon>Stramenopiles</taxon>
        <taxon>Ochrophyta</taxon>
        <taxon>Bacillariophyta</taxon>
        <taxon>Coscinodiscophyceae</taxon>
        <taxon>Thalassiosirophycidae</taxon>
        <taxon>Thalassiosirales</taxon>
        <taxon>Skeletonemataceae</taxon>
        <taxon>Skeletonema</taxon>
        <taxon>Skeletonema marinoi-dohrnii complex</taxon>
    </lineage>
</organism>
<evidence type="ECO:0000313" key="1">
    <source>
        <dbReference type="EMBL" id="CAD9613289.1"/>
    </source>
</evidence>
<reference evidence="1" key="1">
    <citation type="submission" date="2021-01" db="EMBL/GenBank/DDBJ databases">
        <authorList>
            <person name="Corre E."/>
            <person name="Pelletier E."/>
            <person name="Niang G."/>
            <person name="Scheremetjew M."/>
            <person name="Finn R."/>
            <person name="Kale V."/>
            <person name="Holt S."/>
            <person name="Cochrane G."/>
            <person name="Meng A."/>
            <person name="Brown T."/>
            <person name="Cohen L."/>
        </authorList>
    </citation>
    <scope>NUCLEOTIDE SEQUENCE</scope>
    <source>
        <strain evidence="1">SM1012Den-03</strain>
    </source>
</reference>
<gene>
    <name evidence="1" type="ORF">SMAR0320_LOCUS14571</name>
</gene>
<accession>A0A7S2PRT6</accession>
<name>A0A7S2PRT6_9STRA</name>